<evidence type="ECO:0000313" key="14">
    <source>
        <dbReference type="EMBL" id="KAG2244975.1"/>
    </source>
</evidence>
<feature type="signal peptide" evidence="11">
    <location>
        <begin position="1"/>
        <end position="29"/>
    </location>
</feature>
<evidence type="ECO:0000256" key="5">
    <source>
        <dbReference type="ARBA" id="ARBA00022729"/>
    </source>
</evidence>
<sequence>MSCKNKSCPCFSIFFKVFILLILYPAVLPASSSCLTECGGIQIPFPFGTGSSCYLEKAYDIDCRNTSREFVPFLSINGQEVEVVNISLPNEYSYYDSLSYASVRIRFPITSAGCSTGGNESVGSDLNLKGTPFFIHGKNSLVAAGCNSKVFLTHISPNMVGCELNCSVTKEPSRDSIPFSNTIGCSSNGCTENRQEETGCDGNGCCQTSLPNELRQVFGIRIESNDVNSRKTREDPCGVAFLTDELYTLTNATVPRELFAKGYATVSLGWVIQTKNHSFLKSLASEPEKNCAYDGTISESSYASCVCSTGYNGNPYELAGCIDVDECSCHTQQLYRNSQLCKYRFWYLSPSWWSMVVEKIYNKEKGDKEEEKVLQT</sequence>
<evidence type="ECO:0000256" key="3">
    <source>
        <dbReference type="ARBA" id="ARBA00022679"/>
    </source>
</evidence>
<keyword evidence="4" id="KW-0812">Transmembrane</keyword>
<keyword evidence="10" id="KW-0325">Glycoprotein</keyword>
<evidence type="ECO:0000256" key="8">
    <source>
        <dbReference type="ARBA" id="ARBA00023136"/>
    </source>
</evidence>
<dbReference type="GO" id="GO:0016020">
    <property type="term" value="C:membrane"/>
    <property type="evidence" value="ECO:0007669"/>
    <property type="project" value="UniProtKB-SubCell"/>
</dbReference>
<keyword evidence="9" id="KW-1015">Disulfide bond</keyword>
<evidence type="ECO:0000313" key="15">
    <source>
        <dbReference type="Proteomes" id="UP000886595"/>
    </source>
</evidence>
<dbReference type="Pfam" id="PF13947">
    <property type="entry name" value="GUB_WAK_bind"/>
    <property type="match status" value="1"/>
</dbReference>
<evidence type="ECO:0000256" key="10">
    <source>
        <dbReference type="ARBA" id="ARBA00023180"/>
    </source>
</evidence>
<dbReference type="EMBL" id="JAAMPC010000043">
    <property type="protein sequence ID" value="KAG2244975.1"/>
    <property type="molecule type" value="Genomic_DNA"/>
</dbReference>
<dbReference type="GO" id="GO:0030247">
    <property type="term" value="F:polysaccharide binding"/>
    <property type="evidence" value="ECO:0007669"/>
    <property type="project" value="InterPro"/>
</dbReference>
<feature type="domain" description="Wall-associated receptor kinase" evidence="12">
    <location>
        <begin position="197"/>
        <end position="279"/>
    </location>
</feature>
<comment type="caution">
    <text evidence="14">The sequence shown here is derived from an EMBL/GenBank/DDBJ whole genome shotgun (WGS) entry which is preliminary data.</text>
</comment>
<reference evidence="14 15" key="1">
    <citation type="submission" date="2020-02" db="EMBL/GenBank/DDBJ databases">
        <authorList>
            <person name="Ma Q."/>
            <person name="Huang Y."/>
            <person name="Song X."/>
            <person name="Pei D."/>
        </authorList>
    </citation>
    <scope>NUCLEOTIDE SEQUENCE [LARGE SCALE GENOMIC DNA]</scope>
    <source>
        <strain evidence="14">Sxm20200214</strain>
        <tissue evidence="14">Leaf</tissue>
    </source>
</reference>
<keyword evidence="7" id="KW-1133">Transmembrane helix</keyword>
<organism evidence="14 15">
    <name type="scientific">Brassica carinata</name>
    <name type="common">Ethiopian mustard</name>
    <name type="synonym">Abyssinian cabbage</name>
    <dbReference type="NCBI Taxonomy" id="52824"/>
    <lineage>
        <taxon>Eukaryota</taxon>
        <taxon>Viridiplantae</taxon>
        <taxon>Streptophyta</taxon>
        <taxon>Embryophyta</taxon>
        <taxon>Tracheophyta</taxon>
        <taxon>Spermatophyta</taxon>
        <taxon>Magnoliopsida</taxon>
        <taxon>eudicotyledons</taxon>
        <taxon>Gunneridae</taxon>
        <taxon>Pentapetalae</taxon>
        <taxon>rosids</taxon>
        <taxon>malvids</taxon>
        <taxon>Brassicales</taxon>
        <taxon>Brassicaceae</taxon>
        <taxon>Brassiceae</taxon>
        <taxon>Brassica</taxon>
    </lineage>
</organism>
<evidence type="ECO:0000259" key="13">
    <source>
        <dbReference type="Pfam" id="PF13947"/>
    </source>
</evidence>
<evidence type="ECO:0000256" key="2">
    <source>
        <dbReference type="ARBA" id="ARBA00022527"/>
    </source>
</evidence>
<name>A0A8X7P4X7_BRACI</name>
<evidence type="ECO:0000256" key="11">
    <source>
        <dbReference type="SAM" id="SignalP"/>
    </source>
</evidence>
<keyword evidence="5 11" id="KW-0732">Signal</keyword>
<dbReference type="PANTHER" id="PTHR33491">
    <property type="entry name" value="OSJNBA0016N04.9 PROTEIN"/>
    <property type="match status" value="1"/>
</dbReference>
<feature type="domain" description="Wall-associated receptor kinase galacturonan-binding" evidence="13">
    <location>
        <begin position="34"/>
        <end position="90"/>
    </location>
</feature>
<evidence type="ECO:0000256" key="4">
    <source>
        <dbReference type="ARBA" id="ARBA00022692"/>
    </source>
</evidence>
<comment type="subcellular location">
    <subcellularLocation>
        <location evidence="1">Membrane</location>
        <topology evidence="1">Single-pass type I membrane protein</topology>
    </subcellularLocation>
</comment>
<keyword evidence="6" id="KW-0418">Kinase</keyword>
<evidence type="ECO:0000256" key="9">
    <source>
        <dbReference type="ARBA" id="ARBA00023157"/>
    </source>
</evidence>
<dbReference type="OrthoDB" id="4062651at2759"/>
<dbReference type="PROSITE" id="PS51257">
    <property type="entry name" value="PROKAR_LIPOPROTEIN"/>
    <property type="match status" value="1"/>
</dbReference>
<dbReference type="Pfam" id="PF08488">
    <property type="entry name" value="WAK"/>
    <property type="match status" value="1"/>
</dbReference>
<evidence type="ECO:0000256" key="1">
    <source>
        <dbReference type="ARBA" id="ARBA00004479"/>
    </source>
</evidence>
<dbReference type="GO" id="GO:0004674">
    <property type="term" value="F:protein serine/threonine kinase activity"/>
    <property type="evidence" value="ECO:0007669"/>
    <property type="project" value="UniProtKB-KW"/>
</dbReference>
<keyword evidence="15" id="KW-1185">Reference proteome</keyword>
<protein>
    <recommendedName>
        <fullName evidence="16">Wall-associated receptor kinase galacturonan-binding domain-containing protein</fullName>
    </recommendedName>
</protein>
<evidence type="ECO:0008006" key="16">
    <source>
        <dbReference type="Google" id="ProtNLM"/>
    </source>
</evidence>
<keyword evidence="2" id="KW-0723">Serine/threonine-protein kinase</keyword>
<keyword evidence="3" id="KW-0808">Transferase</keyword>
<gene>
    <name evidence="14" type="ORF">Bca52824_093161</name>
</gene>
<dbReference type="InterPro" id="IPR025287">
    <property type="entry name" value="WAK_GUB"/>
</dbReference>
<feature type="chain" id="PRO_5036460148" description="Wall-associated receptor kinase galacturonan-binding domain-containing protein" evidence="11">
    <location>
        <begin position="30"/>
        <end position="376"/>
    </location>
</feature>
<dbReference type="InterPro" id="IPR013695">
    <property type="entry name" value="WAK"/>
</dbReference>
<dbReference type="Proteomes" id="UP000886595">
    <property type="component" value="Unassembled WGS sequence"/>
</dbReference>
<accession>A0A8X7P4X7</accession>
<dbReference type="AlphaFoldDB" id="A0A8X7P4X7"/>
<keyword evidence="8" id="KW-0472">Membrane</keyword>
<evidence type="ECO:0000256" key="6">
    <source>
        <dbReference type="ARBA" id="ARBA00022777"/>
    </source>
</evidence>
<proteinExistence type="predicted"/>
<evidence type="ECO:0000256" key="7">
    <source>
        <dbReference type="ARBA" id="ARBA00022989"/>
    </source>
</evidence>
<evidence type="ECO:0000259" key="12">
    <source>
        <dbReference type="Pfam" id="PF08488"/>
    </source>
</evidence>